<keyword evidence="1" id="KW-0863">Zinc-finger</keyword>
<dbReference type="Proteomes" id="UP000015103">
    <property type="component" value="Unassembled WGS sequence"/>
</dbReference>
<dbReference type="PROSITE" id="PS51915">
    <property type="entry name" value="ZAD"/>
    <property type="match status" value="1"/>
</dbReference>
<evidence type="ECO:0000313" key="4">
    <source>
        <dbReference type="EnsemblMetazoa" id="RPRC017824-PA"/>
    </source>
</evidence>
<feature type="domain" description="ZAD" evidence="3">
    <location>
        <begin position="5"/>
        <end position="80"/>
    </location>
</feature>
<dbReference type="AlphaFoldDB" id="A0A905R0N4"/>
<accession>A0A905R0N4</accession>
<dbReference type="GO" id="GO:0005634">
    <property type="term" value="C:nucleus"/>
    <property type="evidence" value="ECO:0007669"/>
    <property type="project" value="InterPro"/>
</dbReference>
<keyword evidence="5" id="KW-1185">Reference proteome</keyword>
<dbReference type="Gene3D" id="3.40.1800.20">
    <property type="match status" value="1"/>
</dbReference>
<organism evidence="4 5">
    <name type="scientific">Rhodnius prolixus</name>
    <name type="common">Triatomid bug</name>
    <dbReference type="NCBI Taxonomy" id="13249"/>
    <lineage>
        <taxon>Eukaryota</taxon>
        <taxon>Metazoa</taxon>
        <taxon>Ecdysozoa</taxon>
        <taxon>Arthropoda</taxon>
        <taxon>Hexapoda</taxon>
        <taxon>Insecta</taxon>
        <taxon>Pterygota</taxon>
        <taxon>Neoptera</taxon>
        <taxon>Paraneoptera</taxon>
        <taxon>Hemiptera</taxon>
        <taxon>Heteroptera</taxon>
        <taxon>Panheteroptera</taxon>
        <taxon>Cimicomorpha</taxon>
        <taxon>Reduviidae</taxon>
        <taxon>Triatominae</taxon>
        <taxon>Rhodnius</taxon>
    </lineage>
</organism>
<dbReference type="PANTHER" id="PTHR39942:SF1">
    <property type="entry name" value="BCDNA.LD26519-RELATED"/>
    <property type="match status" value="1"/>
</dbReference>
<protein>
    <submittedName>
        <fullName evidence="4">ZAD domain-containing protein</fullName>
    </submittedName>
</protein>
<evidence type="ECO:0000259" key="3">
    <source>
        <dbReference type="PROSITE" id="PS51915"/>
    </source>
</evidence>
<dbReference type="Pfam" id="PF07776">
    <property type="entry name" value="zf-AD"/>
    <property type="match status" value="1"/>
</dbReference>
<feature type="binding site" evidence="1">
    <location>
        <position position="56"/>
    </location>
    <ligand>
        <name>Zn(2+)</name>
        <dbReference type="ChEBI" id="CHEBI:29105"/>
    </ligand>
</feature>
<dbReference type="GO" id="GO:0008270">
    <property type="term" value="F:zinc ion binding"/>
    <property type="evidence" value="ECO:0007669"/>
    <property type="project" value="UniProtKB-UniRule"/>
</dbReference>
<keyword evidence="1" id="KW-0479">Metal-binding</keyword>
<evidence type="ECO:0000256" key="1">
    <source>
        <dbReference type="PROSITE-ProRule" id="PRU01263"/>
    </source>
</evidence>
<dbReference type="EMBL" id="ACPB03000427">
    <property type="status" value="NOT_ANNOTATED_CDS"/>
    <property type="molecule type" value="Genomic_DNA"/>
</dbReference>
<dbReference type="PANTHER" id="PTHR39942">
    <property type="entry name" value="BCDNA.LD26519-RELATED"/>
    <property type="match status" value="1"/>
</dbReference>
<evidence type="ECO:0000256" key="2">
    <source>
        <dbReference type="SAM" id="MobiDB-lite"/>
    </source>
</evidence>
<feature type="binding site" evidence="1">
    <location>
        <position position="53"/>
    </location>
    <ligand>
        <name>Zn(2+)</name>
        <dbReference type="ChEBI" id="CHEBI:29105"/>
    </ligand>
</feature>
<proteinExistence type="predicted"/>
<keyword evidence="1" id="KW-0862">Zinc</keyword>
<reference evidence="4" key="1">
    <citation type="submission" date="2022-10" db="UniProtKB">
        <authorList>
            <consortium name="EnsemblMetazoa"/>
        </authorList>
    </citation>
    <scope>IDENTIFICATION</scope>
</reference>
<feature type="compositionally biased region" description="Basic and acidic residues" evidence="2">
    <location>
        <begin position="121"/>
        <end position="138"/>
    </location>
</feature>
<dbReference type="SMART" id="SM00868">
    <property type="entry name" value="zf-AD"/>
    <property type="match status" value="1"/>
</dbReference>
<dbReference type="SUPFAM" id="SSF57716">
    <property type="entry name" value="Glucocorticoid receptor-like (DNA-binding domain)"/>
    <property type="match status" value="1"/>
</dbReference>
<evidence type="ECO:0000313" key="5">
    <source>
        <dbReference type="Proteomes" id="UP000015103"/>
    </source>
</evidence>
<dbReference type="InterPro" id="IPR012934">
    <property type="entry name" value="Znf_AD"/>
</dbReference>
<feature type="binding site" evidence="1">
    <location>
        <position position="7"/>
    </location>
    <ligand>
        <name>Zn(2+)</name>
        <dbReference type="ChEBI" id="CHEBI:29105"/>
    </ligand>
</feature>
<feature type="binding site" evidence="1">
    <location>
        <position position="10"/>
    </location>
    <ligand>
        <name>Zn(2+)</name>
        <dbReference type="ChEBI" id="CHEBI:29105"/>
    </ligand>
</feature>
<sequence length="155" mass="17811">MEDIELCRLCALEKDNLLFIYGDEGHRLCIEAKIKKCLNIELNEKANLPKSVCLDCCTKLDAFDEFLEVSQNAQTTLCILYPEKVEQQEELILSVSDDECKEPEDDFEEHEGIYVVETDDDKLKEESECFDESGKNNEEEFSSVIKEGNQGDVKR</sequence>
<dbReference type="EnsemblMetazoa" id="RPRC017824-RA">
    <property type="protein sequence ID" value="RPRC017824-PA"/>
    <property type="gene ID" value="RPRC017824"/>
</dbReference>
<feature type="region of interest" description="Disordered" evidence="2">
    <location>
        <begin position="119"/>
        <end position="155"/>
    </location>
</feature>
<name>A0A905R0N4_RHOPR</name>